<evidence type="ECO:0000313" key="3">
    <source>
        <dbReference type="Proteomes" id="UP001209570"/>
    </source>
</evidence>
<reference evidence="2" key="1">
    <citation type="submission" date="2021-12" db="EMBL/GenBank/DDBJ databases">
        <title>Prjna785345.</title>
        <authorList>
            <person name="Rujirawat T."/>
            <person name="Krajaejun T."/>
        </authorList>
    </citation>
    <scope>NUCLEOTIDE SEQUENCE</scope>
    <source>
        <strain evidence="2">Pi057C3</strain>
    </source>
</reference>
<feature type="compositionally biased region" description="Basic and acidic residues" evidence="1">
    <location>
        <begin position="12"/>
        <end position="23"/>
    </location>
</feature>
<dbReference type="AlphaFoldDB" id="A0AAD5L7U0"/>
<sequence length="106" mass="12398">MPVPKTKMMAPLEKKEKKVDPERISHRQERVEMTVMDFVQRLLLDDADATESDVFAHIVDASVSPDLRRVVLFWEPARRNSTNQTIAKRKVEGVQNRLEKRERLQS</sequence>
<dbReference type="Proteomes" id="UP001209570">
    <property type="component" value="Unassembled WGS sequence"/>
</dbReference>
<proteinExistence type="predicted"/>
<name>A0AAD5L7U0_PYTIN</name>
<organism evidence="2 3">
    <name type="scientific">Pythium insidiosum</name>
    <name type="common">Pythiosis disease agent</name>
    <dbReference type="NCBI Taxonomy" id="114742"/>
    <lineage>
        <taxon>Eukaryota</taxon>
        <taxon>Sar</taxon>
        <taxon>Stramenopiles</taxon>
        <taxon>Oomycota</taxon>
        <taxon>Peronosporomycetes</taxon>
        <taxon>Pythiales</taxon>
        <taxon>Pythiaceae</taxon>
        <taxon>Pythium</taxon>
    </lineage>
</organism>
<accession>A0AAD5L7U0</accession>
<dbReference type="EMBL" id="JAKCXM010003589">
    <property type="protein sequence ID" value="KAJ0389546.1"/>
    <property type="molecule type" value="Genomic_DNA"/>
</dbReference>
<keyword evidence="3" id="KW-1185">Reference proteome</keyword>
<comment type="caution">
    <text evidence="2">The sequence shown here is derived from an EMBL/GenBank/DDBJ whole genome shotgun (WGS) entry which is preliminary data.</text>
</comment>
<gene>
    <name evidence="2" type="ORF">P43SY_010728</name>
</gene>
<evidence type="ECO:0000256" key="1">
    <source>
        <dbReference type="SAM" id="MobiDB-lite"/>
    </source>
</evidence>
<dbReference type="SUPFAM" id="SSF89919">
    <property type="entry name" value="Ribosome-binding factor A, RbfA"/>
    <property type="match status" value="1"/>
</dbReference>
<dbReference type="InterPro" id="IPR023799">
    <property type="entry name" value="RbfA_dom_sf"/>
</dbReference>
<feature type="region of interest" description="Disordered" evidence="1">
    <location>
        <begin position="1"/>
        <end position="23"/>
    </location>
</feature>
<protein>
    <submittedName>
        <fullName evidence="2">Uncharacterized protein</fullName>
    </submittedName>
</protein>
<evidence type="ECO:0000313" key="2">
    <source>
        <dbReference type="EMBL" id="KAJ0389546.1"/>
    </source>
</evidence>